<dbReference type="EMBL" id="BAAAPB010000004">
    <property type="protein sequence ID" value="GAA1970346.1"/>
    <property type="molecule type" value="Genomic_DNA"/>
</dbReference>
<feature type="domain" description="Alpha/beta hydrolase fold-3" evidence="2">
    <location>
        <begin position="82"/>
        <end position="287"/>
    </location>
</feature>
<organism evidence="3 4">
    <name type="scientific">Nocardioides panacihumi</name>
    <dbReference type="NCBI Taxonomy" id="400774"/>
    <lineage>
        <taxon>Bacteria</taxon>
        <taxon>Bacillati</taxon>
        <taxon>Actinomycetota</taxon>
        <taxon>Actinomycetes</taxon>
        <taxon>Propionibacteriales</taxon>
        <taxon>Nocardioidaceae</taxon>
        <taxon>Nocardioides</taxon>
    </lineage>
</organism>
<keyword evidence="1 3" id="KW-0378">Hydrolase</keyword>
<dbReference type="Pfam" id="PF07859">
    <property type="entry name" value="Abhydrolase_3"/>
    <property type="match status" value="1"/>
</dbReference>
<accession>A0ABP5D0V0</accession>
<dbReference type="InterPro" id="IPR029058">
    <property type="entry name" value="AB_hydrolase_fold"/>
</dbReference>
<dbReference type="PANTHER" id="PTHR48081">
    <property type="entry name" value="AB HYDROLASE SUPERFAMILY PROTEIN C4A8.06C"/>
    <property type="match status" value="1"/>
</dbReference>
<evidence type="ECO:0000313" key="3">
    <source>
        <dbReference type="EMBL" id="GAA1970346.1"/>
    </source>
</evidence>
<name>A0ABP5D0V0_9ACTN</name>
<dbReference type="PANTHER" id="PTHR48081:SF8">
    <property type="entry name" value="ALPHA_BETA HYDROLASE FOLD-3 DOMAIN-CONTAINING PROTEIN-RELATED"/>
    <property type="match status" value="1"/>
</dbReference>
<dbReference type="Proteomes" id="UP001500571">
    <property type="component" value="Unassembled WGS sequence"/>
</dbReference>
<comment type="caution">
    <text evidence="3">The sequence shown here is derived from an EMBL/GenBank/DDBJ whole genome shotgun (WGS) entry which is preliminary data.</text>
</comment>
<dbReference type="InterPro" id="IPR013094">
    <property type="entry name" value="AB_hydrolase_3"/>
</dbReference>
<evidence type="ECO:0000256" key="1">
    <source>
        <dbReference type="ARBA" id="ARBA00022801"/>
    </source>
</evidence>
<dbReference type="Gene3D" id="3.40.50.1820">
    <property type="entry name" value="alpha/beta hydrolase"/>
    <property type="match status" value="1"/>
</dbReference>
<dbReference type="InterPro" id="IPR050300">
    <property type="entry name" value="GDXG_lipolytic_enzyme"/>
</dbReference>
<proteinExistence type="predicted"/>
<reference evidence="4" key="1">
    <citation type="journal article" date="2019" name="Int. J. Syst. Evol. Microbiol.">
        <title>The Global Catalogue of Microorganisms (GCM) 10K type strain sequencing project: providing services to taxonomists for standard genome sequencing and annotation.</title>
        <authorList>
            <consortium name="The Broad Institute Genomics Platform"/>
            <consortium name="The Broad Institute Genome Sequencing Center for Infectious Disease"/>
            <person name="Wu L."/>
            <person name="Ma J."/>
        </authorList>
    </citation>
    <scope>NUCLEOTIDE SEQUENCE [LARGE SCALE GENOMIC DNA]</scope>
    <source>
        <strain evidence="4">JCM 15309</strain>
    </source>
</reference>
<sequence length="339" mass="35788">MTGVASSPVSRWAYDDQLRGVVHDLPPLDLVDFRATRQKPRPPLGATPGVDVVDLTVEADDGHAIPVRAYRPVGAGTTLPGIVHFHGGGYVVGALDGSHGHCAALSSRLGAAVFSVGYRLAPEHPFPRAVEDGVAVLRWLHQTCGPRRVDPDRVAVHGRSAGAGLAARVAISARDAGLPLRFQYLNCPQLDPTATGGSMMLAGTAFLDADTVRVAWRHYLGDEGVTDAAVVAAASPLHHPDLRELPAAFVAVMQLDPVRDDGIAYAHRLLSSGVPVELHLYPGTFHCSSVIVPTAEVSVREIEEEVGVLRRALRVTAPDAATQPDVVECVAGPSDQKGQ</sequence>
<evidence type="ECO:0000313" key="4">
    <source>
        <dbReference type="Proteomes" id="UP001500571"/>
    </source>
</evidence>
<dbReference type="GO" id="GO:0016787">
    <property type="term" value="F:hydrolase activity"/>
    <property type="evidence" value="ECO:0007669"/>
    <property type="project" value="UniProtKB-KW"/>
</dbReference>
<gene>
    <name evidence="3" type="ORF">GCM10009798_33850</name>
</gene>
<dbReference type="SUPFAM" id="SSF53474">
    <property type="entry name" value="alpha/beta-Hydrolases"/>
    <property type="match status" value="1"/>
</dbReference>
<evidence type="ECO:0000259" key="2">
    <source>
        <dbReference type="Pfam" id="PF07859"/>
    </source>
</evidence>
<protein>
    <submittedName>
        <fullName evidence="3">Alpha/beta hydrolase</fullName>
    </submittedName>
</protein>
<keyword evidence="4" id="KW-1185">Reference proteome</keyword>